<evidence type="ECO:0000256" key="3">
    <source>
        <dbReference type="ARBA" id="ARBA00023237"/>
    </source>
</evidence>
<organism evidence="7 8">
    <name type="scientific">Mucilaginibacter lappiensis</name>
    <dbReference type="NCBI Taxonomy" id="354630"/>
    <lineage>
        <taxon>Bacteria</taxon>
        <taxon>Pseudomonadati</taxon>
        <taxon>Bacteroidota</taxon>
        <taxon>Sphingobacteriia</taxon>
        <taxon>Sphingobacteriales</taxon>
        <taxon>Sphingobacteriaceae</taxon>
        <taxon>Mucilaginibacter</taxon>
    </lineage>
</organism>
<protein>
    <recommendedName>
        <fullName evidence="6">Outer membrane protein beta-barrel domain-containing protein</fullName>
    </recommendedName>
</protein>
<dbReference type="InterPro" id="IPR036942">
    <property type="entry name" value="Beta-barrel_TonB_sf"/>
</dbReference>
<dbReference type="Pfam" id="PF14905">
    <property type="entry name" value="OMP_b-brl_3"/>
    <property type="match status" value="1"/>
</dbReference>
<feature type="region of interest" description="Disordered" evidence="4">
    <location>
        <begin position="810"/>
        <end position="833"/>
    </location>
</feature>
<keyword evidence="5" id="KW-0812">Transmembrane</keyword>
<dbReference type="PANTHER" id="PTHR40980:SF4">
    <property type="entry name" value="TONB-DEPENDENT RECEPTOR-LIKE BETA-BARREL DOMAIN-CONTAINING PROTEIN"/>
    <property type="match status" value="1"/>
</dbReference>
<dbReference type="AlphaFoldDB" id="A0A841J8K9"/>
<reference evidence="7 8" key="1">
    <citation type="submission" date="2020-08" db="EMBL/GenBank/DDBJ databases">
        <title>Genomic Encyclopedia of Type Strains, Phase IV (KMG-V): Genome sequencing to study the core and pangenomes of soil and plant-associated prokaryotes.</title>
        <authorList>
            <person name="Whitman W."/>
        </authorList>
    </citation>
    <scope>NUCLEOTIDE SEQUENCE [LARGE SCALE GENOMIC DNA]</scope>
    <source>
        <strain evidence="7 8">MP601</strain>
    </source>
</reference>
<accession>A0A841J8K9</accession>
<proteinExistence type="predicted"/>
<keyword evidence="2 5" id="KW-0472">Membrane</keyword>
<comment type="subcellular location">
    <subcellularLocation>
        <location evidence="1">Cell outer membrane</location>
    </subcellularLocation>
</comment>
<feature type="transmembrane region" description="Helical" evidence="5">
    <location>
        <begin position="20"/>
        <end position="43"/>
    </location>
</feature>
<evidence type="ECO:0000259" key="6">
    <source>
        <dbReference type="Pfam" id="PF14905"/>
    </source>
</evidence>
<evidence type="ECO:0000256" key="5">
    <source>
        <dbReference type="SAM" id="Phobius"/>
    </source>
</evidence>
<evidence type="ECO:0000256" key="2">
    <source>
        <dbReference type="ARBA" id="ARBA00023136"/>
    </source>
</evidence>
<dbReference type="EMBL" id="JACHCA010000004">
    <property type="protein sequence ID" value="MBB6127423.1"/>
    <property type="molecule type" value="Genomic_DNA"/>
</dbReference>
<dbReference type="SUPFAM" id="SSF49464">
    <property type="entry name" value="Carboxypeptidase regulatory domain-like"/>
    <property type="match status" value="1"/>
</dbReference>
<feature type="domain" description="Outer membrane protein beta-barrel" evidence="6">
    <location>
        <begin position="413"/>
        <end position="804"/>
    </location>
</feature>
<gene>
    <name evidence="7" type="ORF">HDF22_001531</name>
</gene>
<dbReference type="InterPro" id="IPR037066">
    <property type="entry name" value="Plug_dom_sf"/>
</dbReference>
<evidence type="ECO:0000256" key="1">
    <source>
        <dbReference type="ARBA" id="ARBA00004442"/>
    </source>
</evidence>
<feature type="compositionally biased region" description="Basic and acidic residues" evidence="4">
    <location>
        <begin position="814"/>
        <end position="826"/>
    </location>
</feature>
<dbReference type="RefSeq" id="WP_183586704.1">
    <property type="nucleotide sequence ID" value="NZ_JACHCA010000004.1"/>
</dbReference>
<dbReference type="Gene3D" id="2.60.40.1120">
    <property type="entry name" value="Carboxypeptidase-like, regulatory domain"/>
    <property type="match status" value="1"/>
</dbReference>
<dbReference type="Gene3D" id="2.170.130.10">
    <property type="entry name" value="TonB-dependent receptor, plug domain"/>
    <property type="match status" value="1"/>
</dbReference>
<dbReference type="Pfam" id="PF13620">
    <property type="entry name" value="CarboxypepD_reg"/>
    <property type="match status" value="1"/>
</dbReference>
<sequence>MADYKYKRLSCHMFYLTNNIKWIIQVILKSVAVSSILLLYLLICPVNVLAQTAGKSSIEGTVVDDKNLPLPGATVVLTKINDSVAYKITQCKIDGKFIFYNVVSGGYQVEVRMVGFKTLMKSNIQLVDTLYQLGSLKLSPESKMLNEVLVKYRQPVIDRQIDKTVVNIDKSVLSVGASVLEIMGKLPGVRVSQDGQISLNGKSVSVFMDGKASLLTPDALANLLRGMSSSDIQKIELMPQSSAKYDAAGGGGVINIIKKKNQDDGFSANVNIGAGFGEYGRYNSGFNLSVKGSGSALYINSGFLSNKFFGKSTSSSDFYSKDGLLSSKLLSSDKNINVDKSASPSIGLDIFLTKQTTMSISGSSSFQNFNKNIVAHTNRFNTNDLNLDNTDLLNNSDTKSKNYSGGINLLSHLDTLGKDFSINIDYSRYISNFNQNNDYSFYTQQSEPTLDRTFLMQGSGLNIYSIKSDFYLPLRSGARLELGVKSSLVNAKYNNNYTDSSIVQNDNFNYRENIDAGYVNWNKKFAKLSMQFGLRAEYTNGTGELISTGEKINNKYFQLFPSAFFNYKFNDNNTLNLSTNKKVNRPTYANLNPQIIILNSTTNFQGTPSLLPVTAYNSSLTYSYKDEFYAIFSYSFWKNDFTNWLFPSSDQTSTTIKQLNNKYTKYLNLTISNTKSITKWWTNTNTLNFYKQPFKGVFNGIDIYDSGAFSFDVETNNSFSFNQWSLEFTFTYEGRYQNINRITEPRYNLNLGLKRLIGNRGSFAINCNDLLNTFKDNYLLNSVAVKTLSNNRYDTRYVRATFSYQFGNTKNKKRDVSDGAAEEKNRSGGVKIK</sequence>
<dbReference type="Gene3D" id="2.40.170.20">
    <property type="entry name" value="TonB-dependent receptor, beta-barrel domain"/>
    <property type="match status" value="1"/>
</dbReference>
<dbReference type="PANTHER" id="PTHR40980">
    <property type="entry name" value="PLUG DOMAIN-CONTAINING PROTEIN"/>
    <property type="match status" value="1"/>
</dbReference>
<dbReference type="InterPro" id="IPR041700">
    <property type="entry name" value="OMP_b-brl_3"/>
</dbReference>
<dbReference type="InterPro" id="IPR008969">
    <property type="entry name" value="CarboxyPept-like_regulatory"/>
</dbReference>
<keyword evidence="3" id="KW-0998">Cell outer membrane</keyword>
<evidence type="ECO:0000313" key="7">
    <source>
        <dbReference type="EMBL" id="MBB6127423.1"/>
    </source>
</evidence>
<evidence type="ECO:0000313" key="8">
    <source>
        <dbReference type="Proteomes" id="UP000548326"/>
    </source>
</evidence>
<dbReference type="Proteomes" id="UP000548326">
    <property type="component" value="Unassembled WGS sequence"/>
</dbReference>
<comment type="caution">
    <text evidence="7">The sequence shown here is derived from an EMBL/GenBank/DDBJ whole genome shotgun (WGS) entry which is preliminary data.</text>
</comment>
<name>A0A841J8K9_9SPHI</name>
<dbReference type="SUPFAM" id="SSF56935">
    <property type="entry name" value="Porins"/>
    <property type="match status" value="1"/>
</dbReference>
<evidence type="ECO:0000256" key="4">
    <source>
        <dbReference type="SAM" id="MobiDB-lite"/>
    </source>
</evidence>
<dbReference type="GO" id="GO:0009279">
    <property type="term" value="C:cell outer membrane"/>
    <property type="evidence" value="ECO:0007669"/>
    <property type="project" value="UniProtKB-SubCell"/>
</dbReference>
<keyword evidence="5" id="KW-1133">Transmembrane helix</keyword>